<sequence length="124" mass="13672">MSHRLRFSAGIVLAAFASVGSAAPSATAQREITGLMQALETSGCRFQRNGSWHESAEARSHLQRKYDYLLKRNLTDTAEQFIDRAASRSSISGKPYRVACPGAAEQDAATWFQQQLQRLRRAGA</sequence>
<evidence type="ECO:0008006" key="4">
    <source>
        <dbReference type="Google" id="ProtNLM"/>
    </source>
</evidence>
<gene>
    <name evidence="2" type="ORF">ABB26_02390</name>
</gene>
<dbReference type="EMBL" id="LDJI01000004">
    <property type="protein sequence ID" value="KRG66077.1"/>
    <property type="molecule type" value="Genomic_DNA"/>
</dbReference>
<protein>
    <recommendedName>
        <fullName evidence="4">DUF5329 domain-containing protein</fullName>
    </recommendedName>
</protein>
<evidence type="ECO:0000256" key="1">
    <source>
        <dbReference type="SAM" id="SignalP"/>
    </source>
</evidence>
<dbReference type="PATRIC" id="fig|405444.3.peg.2889"/>
<dbReference type="STRING" id="405444.ABB26_02390"/>
<dbReference type="Proteomes" id="UP000050864">
    <property type="component" value="Unassembled WGS sequence"/>
</dbReference>
<dbReference type="AlphaFoldDB" id="A0A0R0C8Y7"/>
<name>A0A0R0C8Y7_9GAMM</name>
<feature type="signal peptide" evidence="1">
    <location>
        <begin position="1"/>
        <end position="22"/>
    </location>
</feature>
<proteinExistence type="predicted"/>
<keyword evidence="3" id="KW-1185">Reference proteome</keyword>
<dbReference type="OrthoDB" id="344871at2"/>
<accession>A0A0R0C8Y7</accession>
<dbReference type="InterPro" id="IPR035242">
    <property type="entry name" value="DUF5329"/>
</dbReference>
<feature type="chain" id="PRO_5006393713" description="DUF5329 domain-containing protein" evidence="1">
    <location>
        <begin position="23"/>
        <end position="124"/>
    </location>
</feature>
<comment type="caution">
    <text evidence="2">The sequence shown here is derived from an EMBL/GenBank/DDBJ whole genome shotgun (WGS) entry which is preliminary data.</text>
</comment>
<evidence type="ECO:0000313" key="3">
    <source>
        <dbReference type="Proteomes" id="UP000050864"/>
    </source>
</evidence>
<dbReference type="RefSeq" id="WP_057631966.1">
    <property type="nucleotide sequence ID" value="NZ_LDJI01000004.1"/>
</dbReference>
<evidence type="ECO:0000313" key="2">
    <source>
        <dbReference type="EMBL" id="KRG66077.1"/>
    </source>
</evidence>
<dbReference type="Pfam" id="PF17263">
    <property type="entry name" value="DUF5329"/>
    <property type="match status" value="1"/>
</dbReference>
<keyword evidence="1" id="KW-0732">Signal</keyword>
<reference evidence="2 3" key="1">
    <citation type="submission" date="2015-05" db="EMBL/GenBank/DDBJ databases">
        <title>Genome sequencing and analysis of members of genus Stenotrophomonas.</title>
        <authorList>
            <person name="Patil P.P."/>
            <person name="Midha S."/>
            <person name="Patil P.B."/>
        </authorList>
    </citation>
    <scope>NUCLEOTIDE SEQUENCE [LARGE SCALE GENOMIC DNA]</scope>
    <source>
        <strain evidence="2 3">DSM 18929</strain>
    </source>
</reference>
<organism evidence="2 3">
    <name type="scientific">Stenotrophomonas humi</name>
    <dbReference type="NCBI Taxonomy" id="405444"/>
    <lineage>
        <taxon>Bacteria</taxon>
        <taxon>Pseudomonadati</taxon>
        <taxon>Pseudomonadota</taxon>
        <taxon>Gammaproteobacteria</taxon>
        <taxon>Lysobacterales</taxon>
        <taxon>Lysobacteraceae</taxon>
        <taxon>Stenotrophomonas</taxon>
    </lineage>
</organism>